<name>A0A6P3VH62_CLUHA</name>
<keyword evidence="5" id="KW-0067">ATP-binding</keyword>
<evidence type="ECO:0000313" key="9">
    <source>
        <dbReference type="Proteomes" id="UP000515152"/>
    </source>
</evidence>
<evidence type="ECO:0000256" key="2">
    <source>
        <dbReference type="ARBA" id="ARBA00006168"/>
    </source>
</evidence>
<dbReference type="Pfam" id="PF03215">
    <property type="entry name" value="Rad17"/>
    <property type="match status" value="1"/>
</dbReference>
<evidence type="ECO:0000313" key="10">
    <source>
        <dbReference type="RefSeq" id="XP_012671373.2"/>
    </source>
</evidence>
<evidence type="ECO:0000256" key="7">
    <source>
        <dbReference type="ARBA" id="ARBA00023306"/>
    </source>
</evidence>
<dbReference type="InterPro" id="IPR018324">
    <property type="entry name" value="Rad17/Rad24_fun/met"/>
</dbReference>
<dbReference type="PANTHER" id="PTHR12172:SF0">
    <property type="entry name" value="CELL CYCLE CHECKPOINT PROTEIN RAD17"/>
    <property type="match status" value="1"/>
</dbReference>
<keyword evidence="3" id="KW-0547">Nucleotide-binding</keyword>
<evidence type="ECO:0000256" key="6">
    <source>
        <dbReference type="ARBA" id="ARBA00023242"/>
    </source>
</evidence>
<keyword evidence="9" id="KW-1185">Reference proteome</keyword>
<sequence length="684" mass="75072">MSKLSLRGTASSGKLNSWVEPSFGGLTESSGLSDFSQKKGQRSGEGKGKGQLFGSDTSSKRPKKRRADSGASDFRSLCIEVSPDDQDEPWVDKHRPCSQAELAVHKKKIEEVENWIRTHLDSKTIHKGGTILLLTGPSGCGKTATVRVLAKELDYQIQEWTNPSIVSEFRTDDSSFKDTFDPNSRFNSFQGTSQTGAFQEFLLRANKYNCLQMSGDSLATDRKIILVEDFPNQFYRKPTCLHDILRRFVRTGRCPLVFIVSDSLSGDRGSRLLFPKEVQEELKISNVSFNPIAPTSTMKVLSRIVAIEAGKSGGTISAPDKAALELLCSGSSGDIRSAINSLQFSSLTDHSLEKSLWAAKKGKSTAASRKAGPKPKAKSRSSRSVDTLEGSQAIGGKDASLFLFRALGKILYCKRESFEASEVPRLPGHLSEHQRDKLLVDPEVVVERSHMSGEFFTLYLQQNYVDFFSDVDDVARASDYLSDADCLTAEWSSRSTMLGYGSSVATRGLIHANSARAKADCQSSVGFKPLHKPHWLLVNKKYRENCQAAQSLFVSFCLTPVGLQTELVPYLAKLNNPMRNPAQIAFLQDVGHLPLRKFPGRLKLEALGDKDGVLLHEDSEGEDPASEALHPKETTDPDSGTGAEPTPSCSQEAGAELPMSQPQPTTTEALLEEEDLLIEEYDSD</sequence>
<dbReference type="RefSeq" id="XP_012671373.2">
    <property type="nucleotide sequence ID" value="XM_012815919.2"/>
</dbReference>
<feature type="compositionally biased region" description="Basic residues" evidence="8">
    <location>
        <begin position="371"/>
        <end position="381"/>
    </location>
</feature>
<dbReference type="GO" id="GO:0000077">
    <property type="term" value="P:DNA damage checkpoint signaling"/>
    <property type="evidence" value="ECO:0007669"/>
    <property type="project" value="InterPro"/>
</dbReference>
<evidence type="ECO:0000256" key="1">
    <source>
        <dbReference type="ARBA" id="ARBA00004123"/>
    </source>
</evidence>
<evidence type="ECO:0000256" key="3">
    <source>
        <dbReference type="ARBA" id="ARBA00022741"/>
    </source>
</evidence>
<reference evidence="10" key="1">
    <citation type="submission" date="2025-08" db="UniProtKB">
        <authorList>
            <consortium name="RefSeq"/>
        </authorList>
    </citation>
    <scope>IDENTIFICATION</scope>
</reference>
<dbReference type="OrthoDB" id="10265971at2759"/>
<dbReference type="GO" id="GO:0003682">
    <property type="term" value="F:chromatin binding"/>
    <property type="evidence" value="ECO:0007669"/>
    <property type="project" value="TreeGrafter"/>
</dbReference>
<dbReference type="FunFam" id="3.40.50.300:FF:001661">
    <property type="entry name" value="RAD17 checkpoint clamp loader component"/>
    <property type="match status" value="1"/>
</dbReference>
<keyword evidence="4" id="KW-0227">DNA damage</keyword>
<accession>A0A6P3VH62</accession>
<dbReference type="SUPFAM" id="SSF52540">
    <property type="entry name" value="P-loop containing nucleoside triphosphate hydrolases"/>
    <property type="match status" value="1"/>
</dbReference>
<dbReference type="GO" id="GO:0003689">
    <property type="term" value="F:DNA clamp loader activity"/>
    <property type="evidence" value="ECO:0007669"/>
    <property type="project" value="InterPro"/>
</dbReference>
<dbReference type="PANTHER" id="PTHR12172">
    <property type="entry name" value="CELL CYCLE CHECKPOINT PROTEIN RAD17"/>
    <property type="match status" value="1"/>
</dbReference>
<gene>
    <name evidence="10" type="primary">rad17</name>
</gene>
<feature type="region of interest" description="Disordered" evidence="8">
    <location>
        <begin position="363"/>
        <end position="389"/>
    </location>
</feature>
<feature type="region of interest" description="Disordered" evidence="8">
    <location>
        <begin position="615"/>
        <end position="666"/>
    </location>
</feature>
<evidence type="ECO:0000256" key="8">
    <source>
        <dbReference type="SAM" id="MobiDB-lite"/>
    </source>
</evidence>
<dbReference type="Proteomes" id="UP000515152">
    <property type="component" value="Chromosome 7"/>
</dbReference>
<evidence type="ECO:0000256" key="5">
    <source>
        <dbReference type="ARBA" id="ARBA00022840"/>
    </source>
</evidence>
<dbReference type="InterPro" id="IPR027417">
    <property type="entry name" value="P-loop_NTPase"/>
</dbReference>
<proteinExistence type="inferred from homology"/>
<dbReference type="GO" id="GO:0005634">
    <property type="term" value="C:nucleus"/>
    <property type="evidence" value="ECO:0007669"/>
    <property type="project" value="UniProtKB-SubCell"/>
</dbReference>
<comment type="similarity">
    <text evidence="2">Belongs to the rad17/RAD24 family.</text>
</comment>
<organism evidence="9 10">
    <name type="scientific">Clupea harengus</name>
    <name type="common">Atlantic herring</name>
    <dbReference type="NCBI Taxonomy" id="7950"/>
    <lineage>
        <taxon>Eukaryota</taxon>
        <taxon>Metazoa</taxon>
        <taxon>Chordata</taxon>
        <taxon>Craniata</taxon>
        <taxon>Vertebrata</taxon>
        <taxon>Euteleostomi</taxon>
        <taxon>Actinopterygii</taxon>
        <taxon>Neopterygii</taxon>
        <taxon>Teleostei</taxon>
        <taxon>Clupei</taxon>
        <taxon>Clupeiformes</taxon>
        <taxon>Clupeoidei</taxon>
        <taxon>Clupeidae</taxon>
        <taxon>Clupea</taxon>
    </lineage>
</organism>
<dbReference type="AlphaFoldDB" id="A0A6P3VH62"/>
<protein>
    <submittedName>
        <fullName evidence="10">Cell cycle checkpoint protein RAD17</fullName>
    </submittedName>
</protein>
<dbReference type="KEGG" id="char:105889980"/>
<dbReference type="GO" id="GO:0031389">
    <property type="term" value="C:Rad17 RFC-like complex"/>
    <property type="evidence" value="ECO:0007669"/>
    <property type="project" value="InterPro"/>
</dbReference>
<comment type="subcellular location">
    <subcellularLocation>
        <location evidence="1">Nucleus</location>
    </subcellularLocation>
</comment>
<feature type="region of interest" description="Disordered" evidence="8">
    <location>
        <begin position="1"/>
        <end position="71"/>
    </location>
</feature>
<dbReference type="GeneID" id="105889980"/>
<dbReference type="GO" id="GO:0005524">
    <property type="term" value="F:ATP binding"/>
    <property type="evidence" value="ECO:0007669"/>
    <property type="project" value="UniProtKB-KW"/>
</dbReference>
<dbReference type="InterPro" id="IPR004582">
    <property type="entry name" value="Checkpoint_prot_Rad17_Rad24"/>
</dbReference>
<dbReference type="GO" id="GO:0006281">
    <property type="term" value="P:DNA repair"/>
    <property type="evidence" value="ECO:0007669"/>
    <property type="project" value="InterPro"/>
</dbReference>
<dbReference type="GO" id="GO:0033314">
    <property type="term" value="P:mitotic DNA replication checkpoint signaling"/>
    <property type="evidence" value="ECO:0007669"/>
    <property type="project" value="TreeGrafter"/>
</dbReference>
<dbReference type="NCBIfam" id="TIGR00602">
    <property type="entry name" value="rad24"/>
    <property type="match status" value="1"/>
</dbReference>
<dbReference type="Gene3D" id="3.40.50.300">
    <property type="entry name" value="P-loop containing nucleotide triphosphate hydrolases"/>
    <property type="match status" value="1"/>
</dbReference>
<keyword evidence="7" id="KW-0131">Cell cycle</keyword>
<dbReference type="CDD" id="cd18139">
    <property type="entry name" value="HLD_clamp_RarA"/>
    <property type="match status" value="1"/>
</dbReference>
<keyword evidence="6" id="KW-0539">Nucleus</keyword>
<dbReference type="CTD" id="5884"/>
<evidence type="ECO:0000256" key="4">
    <source>
        <dbReference type="ARBA" id="ARBA00022763"/>
    </source>
</evidence>